<dbReference type="Proteomes" id="UP001055879">
    <property type="component" value="Linkage Group LG05"/>
</dbReference>
<gene>
    <name evidence="1" type="ORF">L6452_16598</name>
</gene>
<keyword evidence="2" id="KW-1185">Reference proteome</keyword>
<evidence type="ECO:0000313" key="1">
    <source>
        <dbReference type="EMBL" id="KAI3727974.1"/>
    </source>
</evidence>
<reference evidence="1 2" key="2">
    <citation type="journal article" date="2022" name="Mol. Ecol. Resour.">
        <title>The genomes of chicory, endive, great burdock and yacon provide insights into Asteraceae paleo-polyploidization history and plant inulin production.</title>
        <authorList>
            <person name="Fan W."/>
            <person name="Wang S."/>
            <person name="Wang H."/>
            <person name="Wang A."/>
            <person name="Jiang F."/>
            <person name="Liu H."/>
            <person name="Zhao H."/>
            <person name="Xu D."/>
            <person name="Zhang Y."/>
        </authorList>
    </citation>
    <scope>NUCLEOTIDE SEQUENCE [LARGE SCALE GENOMIC DNA]</scope>
    <source>
        <strain evidence="2">cv. Niubang</strain>
    </source>
</reference>
<name>A0ACB9C1A6_ARCLA</name>
<dbReference type="EMBL" id="CM042051">
    <property type="protein sequence ID" value="KAI3727974.1"/>
    <property type="molecule type" value="Genomic_DNA"/>
</dbReference>
<sequence length="69" mass="7617">MGHWKISNEPSSATQLSLSAVTYSADRRYQLKVEALNGLFGTSLTPYPGFTPAVMYIRFTNIFLSSIAV</sequence>
<accession>A0ACB9C1A6</accession>
<proteinExistence type="predicted"/>
<reference evidence="2" key="1">
    <citation type="journal article" date="2022" name="Mol. Ecol. Resour.">
        <title>The genomes of chicory, endive, great burdock and yacon provide insights into Asteraceae palaeo-polyploidization history and plant inulin production.</title>
        <authorList>
            <person name="Fan W."/>
            <person name="Wang S."/>
            <person name="Wang H."/>
            <person name="Wang A."/>
            <person name="Jiang F."/>
            <person name="Liu H."/>
            <person name="Zhao H."/>
            <person name="Xu D."/>
            <person name="Zhang Y."/>
        </authorList>
    </citation>
    <scope>NUCLEOTIDE SEQUENCE [LARGE SCALE GENOMIC DNA]</scope>
    <source>
        <strain evidence="2">cv. Niubang</strain>
    </source>
</reference>
<comment type="caution">
    <text evidence="1">The sequence shown here is derived from an EMBL/GenBank/DDBJ whole genome shotgun (WGS) entry which is preliminary data.</text>
</comment>
<organism evidence="1 2">
    <name type="scientific">Arctium lappa</name>
    <name type="common">Greater burdock</name>
    <name type="synonym">Lappa major</name>
    <dbReference type="NCBI Taxonomy" id="4217"/>
    <lineage>
        <taxon>Eukaryota</taxon>
        <taxon>Viridiplantae</taxon>
        <taxon>Streptophyta</taxon>
        <taxon>Embryophyta</taxon>
        <taxon>Tracheophyta</taxon>
        <taxon>Spermatophyta</taxon>
        <taxon>Magnoliopsida</taxon>
        <taxon>eudicotyledons</taxon>
        <taxon>Gunneridae</taxon>
        <taxon>Pentapetalae</taxon>
        <taxon>asterids</taxon>
        <taxon>campanulids</taxon>
        <taxon>Asterales</taxon>
        <taxon>Asteraceae</taxon>
        <taxon>Carduoideae</taxon>
        <taxon>Cardueae</taxon>
        <taxon>Arctiinae</taxon>
        <taxon>Arctium</taxon>
    </lineage>
</organism>
<protein>
    <submittedName>
        <fullName evidence="1">Uncharacterized protein</fullName>
    </submittedName>
</protein>
<evidence type="ECO:0000313" key="2">
    <source>
        <dbReference type="Proteomes" id="UP001055879"/>
    </source>
</evidence>